<keyword evidence="4" id="KW-1185">Reference proteome</keyword>
<dbReference type="InterPro" id="IPR045714">
    <property type="entry name" value="DUF6070"/>
</dbReference>
<protein>
    <submittedName>
        <fullName evidence="3">DUF6070 family protein</fullName>
    </submittedName>
</protein>
<comment type="caution">
    <text evidence="3">The sequence shown here is derived from an EMBL/GenBank/DDBJ whole genome shotgun (WGS) entry which is preliminary data.</text>
</comment>
<name>A0ABT2TD98_9FIRM</name>
<organism evidence="3 4">
    <name type="scientific">Faecalicatena acetigenes</name>
    <dbReference type="NCBI Taxonomy" id="2981790"/>
    <lineage>
        <taxon>Bacteria</taxon>
        <taxon>Bacillati</taxon>
        <taxon>Bacillota</taxon>
        <taxon>Clostridia</taxon>
        <taxon>Lachnospirales</taxon>
        <taxon>Lachnospiraceae</taxon>
        <taxon>Faecalicatena</taxon>
    </lineage>
</organism>
<proteinExistence type="predicted"/>
<dbReference type="PROSITE" id="PS51257">
    <property type="entry name" value="PROKAR_LIPOPROTEIN"/>
    <property type="match status" value="1"/>
</dbReference>
<keyword evidence="2" id="KW-0732">Signal</keyword>
<dbReference type="Proteomes" id="UP001652394">
    <property type="component" value="Unassembled WGS sequence"/>
</dbReference>
<feature type="signal peptide" evidence="2">
    <location>
        <begin position="1"/>
        <end position="24"/>
    </location>
</feature>
<feature type="chain" id="PRO_5047254701" evidence="2">
    <location>
        <begin position="25"/>
        <end position="410"/>
    </location>
</feature>
<dbReference type="EMBL" id="JAOQJX010000014">
    <property type="protein sequence ID" value="MCU6747966.1"/>
    <property type="molecule type" value="Genomic_DNA"/>
</dbReference>
<accession>A0ABT2TD98</accession>
<evidence type="ECO:0000313" key="4">
    <source>
        <dbReference type="Proteomes" id="UP001652394"/>
    </source>
</evidence>
<evidence type="ECO:0000256" key="2">
    <source>
        <dbReference type="SAM" id="SignalP"/>
    </source>
</evidence>
<evidence type="ECO:0000256" key="1">
    <source>
        <dbReference type="SAM" id="MobiDB-lite"/>
    </source>
</evidence>
<feature type="region of interest" description="Disordered" evidence="1">
    <location>
        <begin position="27"/>
        <end position="48"/>
    </location>
</feature>
<evidence type="ECO:0000313" key="3">
    <source>
        <dbReference type="EMBL" id="MCU6747966.1"/>
    </source>
</evidence>
<reference evidence="3 4" key="1">
    <citation type="journal article" date="2021" name="ISME Commun">
        <title>Automated analysis of genomic sequences facilitates high-throughput and comprehensive description of bacteria.</title>
        <authorList>
            <person name="Hitch T.C.A."/>
        </authorList>
    </citation>
    <scope>NUCLEOTIDE SEQUENCE [LARGE SCALE GENOMIC DNA]</scope>
    <source>
        <strain evidence="3 4">H2_18</strain>
    </source>
</reference>
<dbReference type="RefSeq" id="WP_059068177.1">
    <property type="nucleotide sequence ID" value="NZ_JAOQJX010000014.1"/>
</dbReference>
<gene>
    <name evidence="3" type="ORF">OCV51_09935</name>
</gene>
<sequence>MKAGIHKILFIAVLCLLLSTGCGSEEEHAKNIETGETETREEKDSQEGLLRETEQLAENYRTVYEKAKEENSLDSKNTIEEIITILGEEGYCAVDSENQINMTHAEEAQLFCEKASDEEKAEILLFIVTDQGGFVRYDLHCMEGNMTVQRSSLTWDKGGNPHAEAVDSYVAEEWKYTEKGYLFLELERPSGFDGPSGHTAIRIKPLAEELRRWNEQYILPIGYKSNNLFTTNWSAESYGELCFYDVYEPFYKMKMGEAKQFDAEVGTKEYAIPEQEFESVIQTFLPVDTEVLRMEQGYDAEIGCYLYRQRGLHDLGENPDTPYPEVVGGTENGDGTVTLTVDAVWKKKNTDKAFTHQVKIRPAEERKEDMPQGSFVYLSNELLPFEGSQIPAYIPRLTDEEWQKYYGENK</sequence>
<dbReference type="Pfam" id="PF19546">
    <property type="entry name" value="DUF6070"/>
    <property type="match status" value="1"/>
</dbReference>